<name>A0A142B863_9GAMM</name>
<gene>
    <name evidence="2" type="ORF">EZMO1_0702</name>
</gene>
<evidence type="ECO:0000259" key="1">
    <source>
        <dbReference type="Pfam" id="PF11823"/>
    </source>
</evidence>
<dbReference type="KEGG" id="emp:EZMO1_0702"/>
<organism evidence="2 3">
    <name type="scientific">Endozoicomonas montiporae CL-33</name>
    <dbReference type="NCBI Taxonomy" id="570277"/>
    <lineage>
        <taxon>Bacteria</taxon>
        <taxon>Pseudomonadati</taxon>
        <taxon>Pseudomonadota</taxon>
        <taxon>Gammaproteobacteria</taxon>
        <taxon>Oceanospirillales</taxon>
        <taxon>Endozoicomonadaceae</taxon>
        <taxon>Endozoicomonas</taxon>
    </lineage>
</organism>
<evidence type="ECO:0000313" key="2">
    <source>
        <dbReference type="EMBL" id="AMO54939.1"/>
    </source>
</evidence>
<dbReference type="InterPro" id="IPR021778">
    <property type="entry name" value="Se/S_carrier-like"/>
</dbReference>
<feature type="domain" description="Putative Se/S carrier protein-like" evidence="1">
    <location>
        <begin position="5"/>
        <end position="64"/>
    </location>
</feature>
<accession>A0A142B863</accession>
<dbReference type="PATRIC" id="fig|570277.3.peg.752"/>
<dbReference type="OrthoDB" id="5589216at2"/>
<protein>
    <recommendedName>
        <fullName evidence="1">Putative Se/S carrier protein-like domain-containing protein</fullName>
    </recommendedName>
</protein>
<dbReference type="EMBL" id="CP013251">
    <property type="protein sequence ID" value="AMO54939.1"/>
    <property type="molecule type" value="Genomic_DNA"/>
</dbReference>
<dbReference type="AlphaFoldDB" id="A0A142B863"/>
<dbReference type="Pfam" id="PF11823">
    <property type="entry name" value="Se_S_carrier"/>
    <property type="match status" value="1"/>
</dbReference>
<sequence length="71" mass="7969">MKRAFILLNNMRSAIKAEAWCREQSIACEVIPVPRQLSSECGMCLEIDSERADHVQKQLLAAGFSLTLAYL</sequence>
<proteinExistence type="predicted"/>
<dbReference type="RefSeq" id="WP_051790748.1">
    <property type="nucleotide sequence ID" value="NZ_CP013251.1"/>
</dbReference>
<dbReference type="STRING" id="570277.EZMO1_0702"/>
<evidence type="ECO:0000313" key="3">
    <source>
        <dbReference type="Proteomes" id="UP000071065"/>
    </source>
</evidence>
<dbReference type="Proteomes" id="UP000071065">
    <property type="component" value="Chromosome"/>
</dbReference>
<reference evidence="2 3" key="1">
    <citation type="journal article" date="2016" name="Front. Microbiol.">
        <title>Genomic Insight into the Host-Endosymbiont Relationship of Endozoicomonas montiporae CL-33(T) with its Coral Host.</title>
        <authorList>
            <person name="Ding J.-Y."/>
            <person name="Shiu J.-H."/>
            <person name="Chen W.-M."/>
            <person name="Chiang Y.-R."/>
            <person name="Tang S.-L."/>
        </authorList>
    </citation>
    <scope>NUCLEOTIDE SEQUENCE [LARGE SCALE GENOMIC DNA]</scope>
    <source>
        <strain evidence="2 3">CL-33</strain>
    </source>
</reference>